<keyword evidence="2" id="KW-1185">Reference proteome</keyword>
<sequence>MGIANLGSPSFILAHRLKALKDDLKSWNKKEFGDLAFRRKCLLSELLGLDAREDMLGLLQEEQSRHILIKGDIAHLASLEEISWRQKSQILFVKEGDNNARFFHQVANSHRTDHIRGIKVDGVLYEDE</sequence>
<comment type="caution">
    <text evidence="1">The sequence shown here is derived from an EMBL/GenBank/DDBJ whole genome shotgun (WGS) entry which is preliminary data.</text>
</comment>
<dbReference type="EMBL" id="JAXUIC010000011">
    <property type="protein sequence ID" value="KAK4563471.1"/>
    <property type="molecule type" value="Genomic_DNA"/>
</dbReference>
<evidence type="ECO:0000313" key="2">
    <source>
        <dbReference type="Proteomes" id="UP001324115"/>
    </source>
</evidence>
<name>A0AAN7E5C2_QUERU</name>
<dbReference type="Proteomes" id="UP001324115">
    <property type="component" value="Unassembled WGS sequence"/>
</dbReference>
<evidence type="ECO:0000313" key="1">
    <source>
        <dbReference type="EMBL" id="KAK4563471.1"/>
    </source>
</evidence>
<accession>A0AAN7E5C2</accession>
<protein>
    <submittedName>
        <fullName evidence="1">Uncharacterized protein</fullName>
    </submittedName>
</protein>
<dbReference type="AlphaFoldDB" id="A0AAN7E5C2"/>
<gene>
    <name evidence="1" type="ORF">RGQ29_005829</name>
</gene>
<reference evidence="1 2" key="1">
    <citation type="journal article" date="2023" name="G3 (Bethesda)">
        <title>A haplotype-resolved chromosome-scale genome for Quercus rubra L. provides insights into the genetics of adaptive traits for red oak species.</title>
        <authorList>
            <person name="Kapoor B."/>
            <person name="Jenkins J."/>
            <person name="Schmutz J."/>
            <person name="Zhebentyayeva T."/>
            <person name="Kuelheim C."/>
            <person name="Coggeshall M."/>
            <person name="Heim C."/>
            <person name="Lasky J.R."/>
            <person name="Leites L."/>
            <person name="Islam-Faridi N."/>
            <person name="Romero-Severson J."/>
            <person name="DeLeo V.L."/>
            <person name="Lucas S.M."/>
            <person name="Lazic D."/>
            <person name="Gailing O."/>
            <person name="Carlson J."/>
            <person name="Staton M."/>
        </authorList>
    </citation>
    <scope>NUCLEOTIDE SEQUENCE [LARGE SCALE GENOMIC DNA]</scope>
    <source>
        <strain evidence="1">Pseudo-F2</strain>
    </source>
</reference>
<proteinExistence type="predicted"/>
<organism evidence="1 2">
    <name type="scientific">Quercus rubra</name>
    <name type="common">Northern red oak</name>
    <name type="synonym">Quercus borealis</name>
    <dbReference type="NCBI Taxonomy" id="3512"/>
    <lineage>
        <taxon>Eukaryota</taxon>
        <taxon>Viridiplantae</taxon>
        <taxon>Streptophyta</taxon>
        <taxon>Embryophyta</taxon>
        <taxon>Tracheophyta</taxon>
        <taxon>Spermatophyta</taxon>
        <taxon>Magnoliopsida</taxon>
        <taxon>eudicotyledons</taxon>
        <taxon>Gunneridae</taxon>
        <taxon>Pentapetalae</taxon>
        <taxon>rosids</taxon>
        <taxon>fabids</taxon>
        <taxon>Fagales</taxon>
        <taxon>Fagaceae</taxon>
        <taxon>Quercus</taxon>
    </lineage>
</organism>